<proteinExistence type="predicted"/>
<sequence>MSRERARDFRSLWFGQSVSLLGDHVSLFTLPTVALLTLHASSLEVGALNAATTIAYPVLGLFVGVWLNRVRLLPAMIVCDVLRVVAFASLPVAAAAGRLTLAQLFVVAVFAGACSVVFDISYQSYVPTLLQGPALARGNSRMVASEAVAKFTGPGLGSGLLQFGGTVVGLSANALSYLASIGGMARIRAREAAPASSGREASAPDTTWRQIADGARFLWRHEFLRPLAISACLRNLAMSANRTVLLLLMYNALHLPAQTVGLVFTCGAAGSILGASLSGRVARRLGVGRTFLLTLTEGLIWLLAPLTLLVGAPAFVLMALMFVSSLWLPIWNAASLTLRQTVTGPELLRRVNATTRTVNLSSIPVGALLGGVAADLAGDARGGLVVVLIACTCGLTLVSAVQLLRSNIRGLRTYAIGPAAPDVA</sequence>
<comment type="subcellular location">
    <subcellularLocation>
        <location evidence="1">Cell membrane</location>
        <topology evidence="1">Multi-pass membrane protein</topology>
    </subcellularLocation>
</comment>
<keyword evidence="2" id="KW-1003">Cell membrane</keyword>
<dbReference type="Gene3D" id="1.20.1250.20">
    <property type="entry name" value="MFS general substrate transporter like domains"/>
    <property type="match status" value="1"/>
</dbReference>
<organism evidence="7 8">
    <name type="scientific">Dactylosporangium cerinum</name>
    <dbReference type="NCBI Taxonomy" id="1434730"/>
    <lineage>
        <taxon>Bacteria</taxon>
        <taxon>Bacillati</taxon>
        <taxon>Actinomycetota</taxon>
        <taxon>Actinomycetes</taxon>
        <taxon>Micromonosporales</taxon>
        <taxon>Micromonosporaceae</taxon>
        <taxon>Dactylosporangium</taxon>
    </lineage>
</organism>
<keyword evidence="4 6" id="KW-1133">Transmembrane helix</keyword>
<dbReference type="InterPro" id="IPR011701">
    <property type="entry name" value="MFS"/>
</dbReference>
<feature type="transmembrane region" description="Helical" evidence="6">
    <location>
        <begin position="290"/>
        <end position="309"/>
    </location>
</feature>
<feature type="transmembrane region" description="Helical" evidence="6">
    <location>
        <begin position="315"/>
        <end position="338"/>
    </location>
</feature>
<evidence type="ECO:0000256" key="5">
    <source>
        <dbReference type="ARBA" id="ARBA00023136"/>
    </source>
</evidence>
<protein>
    <submittedName>
        <fullName evidence="7">MFS transporter</fullName>
    </submittedName>
</protein>
<evidence type="ECO:0000256" key="3">
    <source>
        <dbReference type="ARBA" id="ARBA00022692"/>
    </source>
</evidence>
<evidence type="ECO:0000313" key="7">
    <source>
        <dbReference type="EMBL" id="MFC5007675.1"/>
    </source>
</evidence>
<dbReference type="Pfam" id="PF07690">
    <property type="entry name" value="MFS_1"/>
    <property type="match status" value="1"/>
</dbReference>
<feature type="transmembrane region" description="Helical" evidence="6">
    <location>
        <begin position="48"/>
        <end position="68"/>
    </location>
</feature>
<keyword evidence="3 6" id="KW-0812">Transmembrane</keyword>
<dbReference type="Proteomes" id="UP001595912">
    <property type="component" value="Unassembled WGS sequence"/>
</dbReference>
<evidence type="ECO:0000256" key="4">
    <source>
        <dbReference type="ARBA" id="ARBA00022989"/>
    </source>
</evidence>
<keyword evidence="5 6" id="KW-0472">Membrane</keyword>
<evidence type="ECO:0000256" key="1">
    <source>
        <dbReference type="ARBA" id="ARBA00004651"/>
    </source>
</evidence>
<evidence type="ECO:0000313" key="8">
    <source>
        <dbReference type="Proteomes" id="UP001595912"/>
    </source>
</evidence>
<keyword evidence="8" id="KW-1185">Reference proteome</keyword>
<dbReference type="PANTHER" id="PTHR23513:SF6">
    <property type="entry name" value="MAJOR FACILITATOR SUPERFAMILY ASSOCIATED DOMAIN-CONTAINING PROTEIN"/>
    <property type="match status" value="1"/>
</dbReference>
<evidence type="ECO:0000256" key="2">
    <source>
        <dbReference type="ARBA" id="ARBA00022475"/>
    </source>
</evidence>
<accession>A0ABV9WJ73</accession>
<dbReference type="CDD" id="cd06173">
    <property type="entry name" value="MFS_MefA_like"/>
    <property type="match status" value="1"/>
</dbReference>
<feature type="transmembrane region" description="Helical" evidence="6">
    <location>
        <begin position="358"/>
        <end position="377"/>
    </location>
</feature>
<feature type="transmembrane region" description="Helical" evidence="6">
    <location>
        <begin position="383"/>
        <end position="404"/>
    </location>
</feature>
<name>A0ABV9WJ73_9ACTN</name>
<gene>
    <name evidence="7" type="ORF">ACFPIJ_58950</name>
</gene>
<feature type="transmembrane region" description="Helical" evidence="6">
    <location>
        <begin position="102"/>
        <end position="122"/>
    </location>
</feature>
<dbReference type="InterPro" id="IPR036259">
    <property type="entry name" value="MFS_trans_sf"/>
</dbReference>
<dbReference type="RefSeq" id="WP_380128312.1">
    <property type="nucleotide sequence ID" value="NZ_JBHSIU010000130.1"/>
</dbReference>
<reference evidence="8" key="1">
    <citation type="journal article" date="2019" name="Int. J. Syst. Evol. Microbiol.">
        <title>The Global Catalogue of Microorganisms (GCM) 10K type strain sequencing project: providing services to taxonomists for standard genome sequencing and annotation.</title>
        <authorList>
            <consortium name="The Broad Institute Genomics Platform"/>
            <consortium name="The Broad Institute Genome Sequencing Center for Infectious Disease"/>
            <person name="Wu L."/>
            <person name="Ma J."/>
        </authorList>
    </citation>
    <scope>NUCLEOTIDE SEQUENCE [LARGE SCALE GENOMIC DNA]</scope>
    <source>
        <strain evidence="8">CGMCC 4.7152</strain>
    </source>
</reference>
<dbReference type="SUPFAM" id="SSF103473">
    <property type="entry name" value="MFS general substrate transporter"/>
    <property type="match status" value="1"/>
</dbReference>
<dbReference type="PANTHER" id="PTHR23513">
    <property type="entry name" value="INTEGRAL MEMBRANE EFFLUX PROTEIN-RELATED"/>
    <property type="match status" value="1"/>
</dbReference>
<dbReference type="EMBL" id="JBHSIU010000130">
    <property type="protein sequence ID" value="MFC5007675.1"/>
    <property type="molecule type" value="Genomic_DNA"/>
</dbReference>
<feature type="transmembrane region" description="Helical" evidence="6">
    <location>
        <begin position="12"/>
        <end position="36"/>
    </location>
</feature>
<evidence type="ECO:0000256" key="6">
    <source>
        <dbReference type="SAM" id="Phobius"/>
    </source>
</evidence>
<comment type="caution">
    <text evidence="7">The sequence shown here is derived from an EMBL/GenBank/DDBJ whole genome shotgun (WGS) entry which is preliminary data.</text>
</comment>